<dbReference type="AlphaFoldDB" id="A0A1U7NG33"/>
<dbReference type="OrthoDB" id="1655567at2"/>
<dbReference type="Pfam" id="PF06338">
    <property type="entry name" value="ComK"/>
    <property type="match status" value="1"/>
</dbReference>
<accession>A0A1U7NG33</accession>
<reference evidence="1 2" key="1">
    <citation type="submission" date="2016-11" db="EMBL/GenBank/DDBJ databases">
        <title>Description of two novel members of the family Erysipelotrichaceae: Ileibacterium lipovorans gen. nov., sp. nov. and Dubosiella newyorkensis, gen. nov., sp. nov.</title>
        <authorList>
            <person name="Cox L.M."/>
            <person name="Sohn J."/>
            <person name="Tyrrell K.L."/>
            <person name="Citron D.M."/>
            <person name="Lawson P.A."/>
            <person name="Patel N.B."/>
            <person name="Iizumi T."/>
            <person name="Perez-Perez G.I."/>
            <person name="Goldstein E.J."/>
            <person name="Blaser M.J."/>
        </authorList>
    </citation>
    <scope>NUCLEOTIDE SEQUENCE [LARGE SCALE GENOMIC DNA]</scope>
    <source>
        <strain evidence="1 2">NYU-BL-A3</strain>
    </source>
</reference>
<protein>
    <submittedName>
        <fullName evidence="1">Uncharacterized protein</fullName>
    </submittedName>
</protein>
<evidence type="ECO:0000313" key="2">
    <source>
        <dbReference type="Proteomes" id="UP000186341"/>
    </source>
</evidence>
<evidence type="ECO:0000313" key="1">
    <source>
        <dbReference type="EMBL" id="OLU39780.1"/>
    </source>
</evidence>
<sequence length="154" mass="17797">MFNYCQYDPETQTICLISDQKENRISANSMEEWLNDLCLYAGSSLKGRRESFISLVNRKKYIPVLISLDPLFVLLPIDAKKDRQAIYLNYSSIANVRIKTILEYGIPVKVSEIHFHDGQQLDIYPSSRAESLLDETALYLRLLKNNLFDLSETL</sequence>
<proteinExistence type="predicted"/>
<dbReference type="GeneID" id="82202797"/>
<name>A0A1U7NG33_9FIRM</name>
<keyword evidence="2" id="KW-1185">Reference proteome</keyword>
<dbReference type="RefSeq" id="WP_075819362.1">
    <property type="nucleotide sequence ID" value="NZ_CAJUTZ010000139.1"/>
</dbReference>
<comment type="caution">
    <text evidence="1">The sequence shown here is derived from an EMBL/GenBank/DDBJ whole genome shotgun (WGS) entry which is preliminary data.</text>
</comment>
<organism evidence="1 2">
    <name type="scientific">Ileibacterium valens</name>
    <dbReference type="NCBI Taxonomy" id="1862668"/>
    <lineage>
        <taxon>Bacteria</taxon>
        <taxon>Bacillati</taxon>
        <taxon>Bacillota</taxon>
        <taxon>Erysipelotrichia</taxon>
        <taxon>Erysipelotrichales</taxon>
        <taxon>Erysipelotrichaceae</taxon>
        <taxon>Ileibacterium</taxon>
    </lineage>
</organism>
<dbReference type="InterPro" id="IPR010461">
    <property type="entry name" value="ComK"/>
</dbReference>
<dbReference type="EMBL" id="MPJW01000126">
    <property type="protein sequence ID" value="OLU39780.1"/>
    <property type="molecule type" value="Genomic_DNA"/>
</dbReference>
<dbReference type="Proteomes" id="UP000186341">
    <property type="component" value="Unassembled WGS sequence"/>
</dbReference>
<dbReference type="GO" id="GO:0030420">
    <property type="term" value="P:establishment of competence for transformation"/>
    <property type="evidence" value="ECO:0007669"/>
    <property type="project" value="InterPro"/>
</dbReference>
<gene>
    <name evidence="1" type="ORF">BO222_06205</name>
</gene>